<keyword evidence="3" id="KW-1185">Reference proteome</keyword>
<feature type="domain" description="G" evidence="1">
    <location>
        <begin position="23"/>
        <end position="107"/>
    </location>
</feature>
<protein>
    <recommendedName>
        <fullName evidence="1">G domain-containing protein</fullName>
    </recommendedName>
</protein>
<proteinExistence type="predicted"/>
<organism evidence="2 3">
    <name type="scientific">Polysphondylium violaceum</name>
    <dbReference type="NCBI Taxonomy" id="133409"/>
    <lineage>
        <taxon>Eukaryota</taxon>
        <taxon>Amoebozoa</taxon>
        <taxon>Evosea</taxon>
        <taxon>Eumycetozoa</taxon>
        <taxon>Dictyostelia</taxon>
        <taxon>Dictyosteliales</taxon>
        <taxon>Dictyosteliaceae</taxon>
        <taxon>Polysphondylium</taxon>
    </lineage>
</organism>
<dbReference type="InterPro" id="IPR027417">
    <property type="entry name" value="P-loop_NTPase"/>
</dbReference>
<dbReference type="EMBL" id="AJWJ01000022">
    <property type="protein sequence ID" value="KAF2077684.1"/>
    <property type="molecule type" value="Genomic_DNA"/>
</dbReference>
<dbReference type="AlphaFoldDB" id="A0A8J4VAZ9"/>
<dbReference type="Proteomes" id="UP000695562">
    <property type="component" value="Unassembled WGS sequence"/>
</dbReference>
<name>A0A8J4VAZ9_9MYCE</name>
<dbReference type="Pfam" id="PF01926">
    <property type="entry name" value="MMR_HSR1"/>
    <property type="match status" value="1"/>
</dbReference>
<dbReference type="SUPFAM" id="SSF52540">
    <property type="entry name" value="P-loop containing nucleoside triphosphate hydrolases"/>
    <property type="match status" value="1"/>
</dbReference>
<evidence type="ECO:0000259" key="1">
    <source>
        <dbReference type="Pfam" id="PF01926"/>
    </source>
</evidence>
<dbReference type="Gene3D" id="3.40.50.300">
    <property type="entry name" value="P-loop containing nucleotide triphosphate hydrolases"/>
    <property type="match status" value="1"/>
</dbReference>
<reference evidence="2" key="1">
    <citation type="submission" date="2020-01" db="EMBL/GenBank/DDBJ databases">
        <title>Development of genomics and gene disruption for Polysphondylium violaceum indicates a role for the polyketide synthase stlB in stalk morphogenesis.</title>
        <authorList>
            <person name="Narita B."/>
            <person name="Kawabe Y."/>
            <person name="Kin K."/>
            <person name="Saito T."/>
            <person name="Gibbs R."/>
            <person name="Kuspa A."/>
            <person name="Muzny D."/>
            <person name="Queller D."/>
            <person name="Richards S."/>
            <person name="Strassman J."/>
            <person name="Sucgang R."/>
            <person name="Worley K."/>
            <person name="Schaap P."/>
        </authorList>
    </citation>
    <scope>NUCLEOTIDE SEQUENCE</scope>
    <source>
        <strain evidence="2">QSvi11</strain>
    </source>
</reference>
<dbReference type="InterPro" id="IPR006073">
    <property type="entry name" value="GTP-bd"/>
</dbReference>
<gene>
    <name evidence="2" type="ORF">CYY_001000</name>
</gene>
<sequence length="233" mass="26297">MSQGEELDQDSVIDENEICRYIICFYGIPGSGKSTILNAILQELYFTNSISLNGSVTSHSAYVCCDGVTFMDTPGLSDPLRKEDIIREIQRSLIKNKHYKIVLVCTLYSGRVSGLDINTINTILSAVPSDVNINYGVIYNKLRPGLMRAILEADPLTSIHSIFLDRQPSSVLLLERLDELQGEKDKLCENQAFVKKIKEFINDLQYSKRKFQEKDIEAPVPEKEESPSLCRLN</sequence>
<evidence type="ECO:0000313" key="3">
    <source>
        <dbReference type="Proteomes" id="UP000695562"/>
    </source>
</evidence>
<comment type="caution">
    <text evidence="2">The sequence shown here is derived from an EMBL/GenBank/DDBJ whole genome shotgun (WGS) entry which is preliminary data.</text>
</comment>
<dbReference type="GO" id="GO:0005525">
    <property type="term" value="F:GTP binding"/>
    <property type="evidence" value="ECO:0007669"/>
    <property type="project" value="InterPro"/>
</dbReference>
<dbReference type="OrthoDB" id="8954335at2759"/>
<accession>A0A8J4VAZ9</accession>
<evidence type="ECO:0000313" key="2">
    <source>
        <dbReference type="EMBL" id="KAF2077684.1"/>
    </source>
</evidence>